<dbReference type="RefSeq" id="WP_165352481.1">
    <property type="nucleotide sequence ID" value="NZ_JUIV01000018.1"/>
</dbReference>
<gene>
    <name evidence="1" type="ORF">NU08_3799</name>
</gene>
<evidence type="ECO:0000313" key="2">
    <source>
        <dbReference type="Proteomes" id="UP000290433"/>
    </source>
</evidence>
<protein>
    <submittedName>
        <fullName evidence="1">Uncharacterized protein</fullName>
    </submittedName>
</protein>
<reference evidence="1 2" key="1">
    <citation type="submission" date="2014-12" db="EMBL/GenBank/DDBJ databases">
        <title>Genome sequence of Flavobacterium anhuiense RCM74.</title>
        <authorList>
            <person name="Kim J.F."/>
            <person name="Song J.Y."/>
            <person name="Kwak M.-J."/>
            <person name="Lee S.-W."/>
        </authorList>
    </citation>
    <scope>NUCLEOTIDE SEQUENCE [LARGE SCALE GENOMIC DNA]</scope>
    <source>
        <strain evidence="1 2">RCM74</strain>
    </source>
</reference>
<dbReference type="Proteomes" id="UP000290433">
    <property type="component" value="Unassembled WGS sequence"/>
</dbReference>
<evidence type="ECO:0000313" key="1">
    <source>
        <dbReference type="EMBL" id="RYJ37233.1"/>
    </source>
</evidence>
<name>A0A444VUX4_9FLAO</name>
<proteinExistence type="predicted"/>
<accession>A0A444VUX4</accession>
<dbReference type="AlphaFoldDB" id="A0A444VUX4"/>
<comment type="caution">
    <text evidence="1">The sequence shown here is derived from an EMBL/GenBank/DDBJ whole genome shotgun (WGS) entry which is preliminary data.</text>
</comment>
<organism evidence="1 2">
    <name type="scientific">Flavobacterium anhuiense</name>
    <dbReference type="NCBI Taxonomy" id="459526"/>
    <lineage>
        <taxon>Bacteria</taxon>
        <taxon>Pseudomonadati</taxon>
        <taxon>Bacteroidota</taxon>
        <taxon>Flavobacteriia</taxon>
        <taxon>Flavobacteriales</taxon>
        <taxon>Flavobacteriaceae</taxon>
        <taxon>Flavobacterium</taxon>
    </lineage>
</organism>
<dbReference type="EMBL" id="JUIV01000018">
    <property type="protein sequence ID" value="RYJ37233.1"/>
    <property type="molecule type" value="Genomic_DNA"/>
</dbReference>
<sequence>MDNFEKFNSEKLSASEMKEVQGGGVLDDLNEVIKSLAPIIDPLIKAIGG</sequence>